<comment type="similarity">
    <text evidence="6">Belongs to the acetyltransferase family. OlsB subfamily.</text>
</comment>
<comment type="caution">
    <text evidence="12">The sequence shown here is derived from an EMBL/GenBank/DDBJ whole genome shotgun (WGS) entry which is preliminary data.</text>
</comment>
<dbReference type="Proteomes" id="UP000521199">
    <property type="component" value="Unassembled WGS sequence"/>
</dbReference>
<feature type="domain" description="Phospholipid/glycerol acyltransferase" evidence="11">
    <location>
        <begin position="87"/>
        <end position="204"/>
    </location>
</feature>
<evidence type="ECO:0000256" key="6">
    <source>
        <dbReference type="ARBA" id="ARBA00038095"/>
    </source>
</evidence>
<keyword evidence="5" id="KW-0012">Acyltransferase</keyword>
<dbReference type="InterPro" id="IPR045746">
    <property type="entry name" value="ACT14924-like_Acyltransf_dom"/>
</dbReference>
<dbReference type="SUPFAM" id="SSF55729">
    <property type="entry name" value="Acyl-CoA N-acyltransferases (Nat)"/>
    <property type="match status" value="1"/>
</dbReference>
<dbReference type="SUPFAM" id="SSF69593">
    <property type="entry name" value="Glycerol-3-phosphate (1)-acyltransferase"/>
    <property type="match status" value="1"/>
</dbReference>
<name>A0A7W8DAB5_9GAMM</name>
<keyword evidence="3" id="KW-0808">Transferase</keyword>
<evidence type="ECO:0000256" key="4">
    <source>
        <dbReference type="ARBA" id="ARBA00023098"/>
    </source>
</evidence>
<evidence type="ECO:0000256" key="10">
    <source>
        <dbReference type="ARBA" id="ARBA00047785"/>
    </source>
</evidence>
<evidence type="ECO:0000256" key="5">
    <source>
        <dbReference type="ARBA" id="ARBA00023315"/>
    </source>
</evidence>
<dbReference type="SMART" id="SM00563">
    <property type="entry name" value="PlsC"/>
    <property type="match status" value="1"/>
</dbReference>
<sequence length="574" mass="63694">MIDRMRHLGRKIEARFARWFAGERGRIARPLLRSFARLSQFDRIEAFLERCGHLRGLAFVEAALELVDARYLVDQVERERIPESGRVVIVANHPMGGIDALALLACVGSVRPDVKILANDVLLALDGLADLLIPLRIFGGRVGADSVRDVRRALARDEAVIVFPAGEVARMTLRGVRDAQWRDGYVRFAQAANAPILPVRIEGRNSALFYGLSAVFRPLGTPLLPRELFARSGSRVVVRVGAPRAIDEFGADRRGVSRDVRAAVETLGRRREHWPARHAALVHRPPAARIRSDLDHLALLGETLDGKRIHAGRLPTDSALLRDIARLRERTFRSVGEGTGKRMDTDVYDSWYDHIVLWDARADAVAGAYRAVDAGRVLAERGVRGLYTASLFDFDARLLPMLDGAMELGRSFVAPEYRGTRSLDDLWFGIGAWLRAHPHVRSLFGPVSISGALPQRALQLMVGYYSHYFGGEHGLVRSPNPFLLPCSPTEFGDLDADAAMRVLRDNLDALGARIPALYRHYTELCEPGGARFLAFGIDAAFGGSVDGLIHVDLSRIKRRKFERYIAPRGVRPIA</sequence>
<gene>
    <name evidence="12" type="ORF">HNQ52_003257</name>
</gene>
<dbReference type="GO" id="GO:0006629">
    <property type="term" value="P:lipid metabolic process"/>
    <property type="evidence" value="ECO:0007669"/>
    <property type="project" value="UniProtKB-KW"/>
</dbReference>
<comment type="pathway">
    <text evidence="1">Lipid metabolism.</text>
</comment>
<reference evidence="12 13" key="1">
    <citation type="submission" date="2020-08" db="EMBL/GenBank/DDBJ databases">
        <title>Genomic Encyclopedia of Type Strains, Phase IV (KMG-IV): sequencing the most valuable type-strain genomes for metagenomic binning, comparative biology and taxonomic classification.</title>
        <authorList>
            <person name="Goeker M."/>
        </authorList>
    </citation>
    <scope>NUCLEOTIDE SEQUENCE [LARGE SCALE GENOMIC DNA]</scope>
    <source>
        <strain evidence="12 13">DSM 24163</strain>
    </source>
</reference>
<evidence type="ECO:0000313" key="13">
    <source>
        <dbReference type="Proteomes" id="UP000521199"/>
    </source>
</evidence>
<evidence type="ECO:0000256" key="2">
    <source>
        <dbReference type="ARBA" id="ARBA00022516"/>
    </source>
</evidence>
<evidence type="ECO:0000256" key="3">
    <source>
        <dbReference type="ARBA" id="ARBA00022679"/>
    </source>
</evidence>
<dbReference type="InterPro" id="IPR002123">
    <property type="entry name" value="Plipid/glycerol_acylTrfase"/>
</dbReference>
<dbReference type="EC" id="2.3.2.30" evidence="7"/>
<dbReference type="EMBL" id="JACHHP010000007">
    <property type="protein sequence ID" value="MBB5209685.1"/>
    <property type="molecule type" value="Genomic_DNA"/>
</dbReference>
<evidence type="ECO:0000259" key="11">
    <source>
        <dbReference type="SMART" id="SM00563"/>
    </source>
</evidence>
<proteinExistence type="inferred from homology"/>
<evidence type="ECO:0000256" key="7">
    <source>
        <dbReference type="ARBA" id="ARBA00039058"/>
    </source>
</evidence>
<dbReference type="InterPro" id="IPR052351">
    <property type="entry name" value="Ornithine_N-alpha-AT"/>
</dbReference>
<keyword evidence="2" id="KW-0444">Lipid biosynthesis</keyword>
<dbReference type="PANTHER" id="PTHR37323:SF1">
    <property type="entry name" value="L-ORNITHINE N(ALPHA)-ACYLTRANSFERASE"/>
    <property type="match status" value="1"/>
</dbReference>
<dbReference type="Pfam" id="PF13444">
    <property type="entry name" value="Acetyltransf_5"/>
    <property type="match status" value="1"/>
</dbReference>
<comment type="function">
    <text evidence="9">Catalyzes the first step in the biosynthesis of ornithine lipids, which are phosphorus-free membrane lipids. Catalyzes the 3-hydroxyacyl-acyl carrier protein-dependent acylation of ornithine to form lyso-ornithine lipid (LOL).</text>
</comment>
<dbReference type="GO" id="GO:0043810">
    <property type="term" value="F:ornithine-acyl [acyl carrier protein] N-acyltransferase activity"/>
    <property type="evidence" value="ECO:0007669"/>
    <property type="project" value="UniProtKB-EC"/>
</dbReference>
<evidence type="ECO:0000256" key="8">
    <source>
        <dbReference type="ARBA" id="ARBA00039866"/>
    </source>
</evidence>
<keyword evidence="4" id="KW-0443">Lipid metabolism</keyword>
<dbReference type="AlphaFoldDB" id="A0A7W8DAB5"/>
<evidence type="ECO:0000256" key="9">
    <source>
        <dbReference type="ARBA" id="ARBA00045724"/>
    </source>
</evidence>
<keyword evidence="13" id="KW-1185">Reference proteome</keyword>
<dbReference type="InterPro" id="IPR016181">
    <property type="entry name" value="Acyl_CoA_acyltransferase"/>
</dbReference>
<protein>
    <recommendedName>
        <fullName evidence="8">L-ornithine N(alpha)-acyltransferase</fullName>
        <ecNumber evidence="7">2.3.2.30</ecNumber>
    </recommendedName>
</protein>
<evidence type="ECO:0000313" key="12">
    <source>
        <dbReference type="EMBL" id="MBB5209685.1"/>
    </source>
</evidence>
<dbReference type="Pfam" id="PF19576">
    <property type="entry name" value="Acyltransf_2"/>
    <property type="match status" value="1"/>
</dbReference>
<comment type="catalytic activity">
    <reaction evidence="10">
        <text>a (3R)-hydroxyacyl-[ACP] + L-ornithine = a lyso-ornithine lipid + holo-[ACP] + H(+)</text>
        <dbReference type="Rhea" id="RHEA:20633"/>
        <dbReference type="Rhea" id="RHEA-COMP:9685"/>
        <dbReference type="Rhea" id="RHEA-COMP:9945"/>
        <dbReference type="ChEBI" id="CHEBI:15378"/>
        <dbReference type="ChEBI" id="CHEBI:46911"/>
        <dbReference type="ChEBI" id="CHEBI:64479"/>
        <dbReference type="ChEBI" id="CHEBI:78827"/>
        <dbReference type="ChEBI" id="CHEBI:138482"/>
        <dbReference type="EC" id="2.3.2.30"/>
    </reaction>
    <physiologicalReaction direction="left-to-right" evidence="10">
        <dbReference type="Rhea" id="RHEA:20634"/>
    </physiologicalReaction>
</comment>
<dbReference type="PANTHER" id="PTHR37323">
    <property type="entry name" value="GCN5-RELATED N-ACETYLTRANSFERASE"/>
    <property type="match status" value="1"/>
</dbReference>
<evidence type="ECO:0000256" key="1">
    <source>
        <dbReference type="ARBA" id="ARBA00005189"/>
    </source>
</evidence>
<accession>A0A7W8DAB5</accession>
<dbReference type="Gene3D" id="3.40.630.30">
    <property type="match status" value="1"/>
</dbReference>
<organism evidence="12 13">
    <name type="scientific">Chiayiivirga flava</name>
    <dbReference type="NCBI Taxonomy" id="659595"/>
    <lineage>
        <taxon>Bacteria</taxon>
        <taxon>Pseudomonadati</taxon>
        <taxon>Pseudomonadota</taxon>
        <taxon>Gammaproteobacteria</taxon>
        <taxon>Lysobacterales</taxon>
        <taxon>Lysobacteraceae</taxon>
        <taxon>Chiayiivirga</taxon>
    </lineage>
</organism>